<dbReference type="InterPro" id="IPR049056">
    <property type="entry name" value="NAD_Glu_DH_HM3"/>
</dbReference>
<dbReference type="InterPro" id="IPR049062">
    <property type="entry name" value="NAD_Glu_DH_ACT2"/>
</dbReference>
<dbReference type="PIRSF" id="PIRSF036761">
    <property type="entry name" value="GDH_Mll4104"/>
    <property type="match status" value="1"/>
</dbReference>
<dbReference type="Gene3D" id="3.40.50.720">
    <property type="entry name" value="NAD(P)-binding Rossmann-like Domain"/>
    <property type="match status" value="1"/>
</dbReference>
<sequence length="1621" mass="185073">MNNLTDRAYRDVLKEISTLAKQKVAKEQIPLFTTFIQQYYAHSDLETLKSRSIENLAAAVVAHWKLAYKRLPGQDKIHVCNPSIEKENWETKNSVVQLITADKPFLVDSTRMEINRQGFSIFFTINLGDIKLRRNVQGEIVEILENDAALPDMQVEALIYMEIDKISNQEILKKLAHKLEKVLAQVNRVVNDWPAMCAKMNECLQELEENSSLSDRGDVAESKDFLAWLLSDHFTFLGCRDYELSKDHKALRMIKSSGLGVLRDESQSKEEKSLTELPPEARRLAFSPQVLVISKTNTKARVHRPVYADYIGVKRFNEQGELIGERRFIGLYTSTVYHSDPRYIPLLRSKIQVVLQNSNLPLKGHAGKALLDILSSLPRDDLFQASTDELTRLALGILHIQEQRALRLFVRQDTYRRFISCLVYMPKEKLNTELQKEMEKILVREFSGIEIGFSTLFGDSNLARVHFLIRTDPKKELTYDVKKIEMQLIEVARSWREELRQALIEYYGEEHGLHLIQKYSYAFPSGYRDTFPPATAVHDIEHIERISPERPLEMNFYHPKDATAVPLRFKLFQVGKPIILSDALPVLENMGLRVIDEWPQEITLENGQRVWINDFGVKPVQIDSVNVSQVKEIFQEAFRRIWFGEVENDGFNRLILAGQLTWREVSILRAYTKYLRQIGVPFSQTYVESVVSRNADIARILVKLFKYYFDPRRQGDSDVGNFIASLEKSLQTALDAVVSLDEDRILRHLFEVMRATLRTNYFQREPNGKPKSWLAFKLDPVRISELPLPRPMYEVFVYSPRVEAVHLRAAKVARGGIRWSDRREDFRTEVLGLMKAQQVKNAVIVPAGAKGGFVCKRLPEGGDREAIMNEVIVCYQTFMRGLLDLTDNLQNGVLIPPQDVVRYDEEDPYLVVAADKGTASFSDIANAIAAEYNFWLGDAFASGGSVGYDHKKMGITARGAWESVKRHCRALGLNPDKDDFTVVGVGDMSGDVFGNGMLLSRHIKLVAAFNHMHIFIDPNPNPEKSFVERQRLFNLPRSSWQDYKASLISKGGGVFSCSQKSIPLSAEIKQLLDINRDFITPDSLIRAILKAKVDLLWNGGIGTYVKASTERNVDVGDRTNDSLRLNGNELRCRIVAEGGNLGLTQLGRIEYAQTGGLIYSDFIDNSAGVDCSDHEVNCKILLNAVVTAGDMTVAQRNYLLMEMTDEIAKLVLYDNFCQTRTISLAVAHAPQELELHRRYIEELERDGKLDRSLEFLPDEKGLLERKALGKGLTSPEIAVLLAYTKILVKAELLEQHSLDEDYLIRILESAFPKLLRGRFSEFMQRHSLRREIIATKISNAMVNDMGVTFVFRVKAESGADIASIARAYAIAHQIFSYPELVNQVENLDDTAAPEIRYTIMRQINRLMRRATRWFIYNYKDQLSDILGMVSRFRAPIISLQEKLPQLLIGEEKEQWEKSVQGLQDTGVPEMAAKRIASVEHEYALLDIVEAAQKNNLPLNNVSELYFMINDRFEFTWLRAQIAKQAIETLWDTLGRVALLDDLDVQQRRLTVAILQCVVEQGDNSVCLERWENDNPLFLRRWQRLLADLRGTSELKLMMFSVVVRELVSMVESSSSSLLEKQ</sequence>
<dbReference type="InterPro" id="IPR049059">
    <property type="entry name" value="NAD_Glu_DH_HM1"/>
</dbReference>
<evidence type="ECO:0000313" key="8">
    <source>
        <dbReference type="Proteomes" id="UP000282483"/>
    </source>
</evidence>
<dbReference type="RefSeq" id="WP_126323186.1">
    <property type="nucleotide sequence ID" value="NZ_AP018005.1"/>
</dbReference>
<proteinExistence type="predicted"/>
<keyword evidence="8" id="KW-1185">Reference proteome</keyword>
<dbReference type="GO" id="GO:0004352">
    <property type="term" value="F:glutamate dehydrogenase (NAD+) activity"/>
    <property type="evidence" value="ECO:0007669"/>
    <property type="project" value="InterPro"/>
</dbReference>
<dbReference type="Pfam" id="PF21076">
    <property type="entry name" value="GDH_ACT2"/>
    <property type="match status" value="1"/>
</dbReference>
<evidence type="ECO:0000259" key="5">
    <source>
        <dbReference type="Pfam" id="PF21076"/>
    </source>
</evidence>
<evidence type="ECO:0000259" key="2">
    <source>
        <dbReference type="Pfam" id="PF05088"/>
    </source>
</evidence>
<feature type="domain" description="NAD-glutamate dehydrogenase ACT3" evidence="6">
    <location>
        <begin position="552"/>
        <end position="628"/>
    </location>
</feature>
<dbReference type="InterPro" id="IPR024727">
    <property type="entry name" value="NAD_Glu_DH_N_ACT1"/>
</dbReference>
<dbReference type="SUPFAM" id="SSF53223">
    <property type="entry name" value="Aminoacid dehydrogenase-like, N-terminal domain"/>
    <property type="match status" value="1"/>
</dbReference>
<evidence type="ECO:0000259" key="6">
    <source>
        <dbReference type="Pfam" id="PF21077"/>
    </source>
</evidence>
<dbReference type="InterPro" id="IPR036291">
    <property type="entry name" value="NAD(P)-bd_dom_sf"/>
</dbReference>
<feature type="domain" description="NAD-glutamate dehydrogenase catalytic" evidence="2">
    <location>
        <begin position="730"/>
        <end position="1224"/>
    </location>
</feature>
<dbReference type="Proteomes" id="UP000282483">
    <property type="component" value="Chromosome"/>
</dbReference>
<dbReference type="GO" id="GO:0004069">
    <property type="term" value="F:L-aspartate:2-oxoglutarate aminotransferase activity"/>
    <property type="evidence" value="ECO:0007669"/>
    <property type="project" value="InterPro"/>
</dbReference>
<protein>
    <submittedName>
        <fullName evidence="7">Glutamate dehydrogenase</fullName>
    </submittedName>
</protein>
<dbReference type="Pfam" id="PF21077">
    <property type="entry name" value="GDH_ACT3"/>
    <property type="match status" value="1"/>
</dbReference>
<dbReference type="GO" id="GO:0006538">
    <property type="term" value="P:L-glutamate catabolic process"/>
    <property type="evidence" value="ECO:0007669"/>
    <property type="project" value="InterPro"/>
</dbReference>
<dbReference type="Pfam" id="PF21075">
    <property type="entry name" value="GDH_ACT1"/>
    <property type="match status" value="1"/>
</dbReference>
<dbReference type="PANTHER" id="PTHR43403">
    <property type="entry name" value="NAD-SPECIFIC GLUTAMATE DEHYDROGENASE"/>
    <property type="match status" value="1"/>
</dbReference>
<organism evidence="7 8">
    <name type="scientific">Candidatus Rickettsiella viridis</name>
    <dbReference type="NCBI Taxonomy" id="676208"/>
    <lineage>
        <taxon>Bacteria</taxon>
        <taxon>Pseudomonadati</taxon>
        <taxon>Pseudomonadota</taxon>
        <taxon>Gammaproteobacteria</taxon>
        <taxon>Legionellales</taxon>
        <taxon>Coxiellaceae</taxon>
        <taxon>Rickettsiella</taxon>
    </lineage>
</organism>
<dbReference type="SUPFAM" id="SSF51735">
    <property type="entry name" value="NAD(P)-binding Rossmann-fold domains"/>
    <property type="match status" value="1"/>
</dbReference>
<dbReference type="KEGG" id="rvi:RVIR1_11810"/>
<dbReference type="InterPro" id="IPR049058">
    <property type="entry name" value="NAD_Glu_DH_HM2"/>
</dbReference>
<dbReference type="Pfam" id="PF21073">
    <property type="entry name" value="GDH_HM1"/>
    <property type="match status" value="1"/>
</dbReference>
<dbReference type="Pfam" id="PF21074">
    <property type="entry name" value="GDH_C"/>
    <property type="match status" value="1"/>
</dbReference>
<dbReference type="Pfam" id="PF05088">
    <property type="entry name" value="Bac_GDH_CD"/>
    <property type="match status" value="1"/>
</dbReference>
<evidence type="ECO:0000259" key="4">
    <source>
        <dbReference type="Pfam" id="PF21075"/>
    </source>
</evidence>
<dbReference type="InterPro" id="IPR007780">
    <property type="entry name" value="NAD_Glu_DH_bac"/>
</dbReference>
<dbReference type="PANTHER" id="PTHR43403:SF1">
    <property type="entry name" value="NAD-SPECIFIC GLUTAMATE DEHYDROGENASE"/>
    <property type="match status" value="1"/>
</dbReference>
<evidence type="ECO:0000259" key="3">
    <source>
        <dbReference type="Pfam" id="PF21074"/>
    </source>
</evidence>
<dbReference type="InterPro" id="IPR049064">
    <property type="entry name" value="NAD_Glu_DH_ACT3"/>
</dbReference>
<dbReference type="InterPro" id="IPR048381">
    <property type="entry name" value="GDH_C"/>
</dbReference>
<dbReference type="Pfam" id="PF21079">
    <property type="entry name" value="GDH_HM2"/>
    <property type="match status" value="1"/>
</dbReference>
<accession>A0A2Z5UX81</accession>
<keyword evidence="1" id="KW-0560">Oxidoreductase</keyword>
<evidence type="ECO:0000313" key="7">
    <source>
        <dbReference type="EMBL" id="BBB15643.1"/>
    </source>
</evidence>
<dbReference type="OrthoDB" id="9758052at2"/>
<feature type="domain" description="NAD-specific glutamate dehydrogenase C-terminal" evidence="3">
    <location>
        <begin position="1269"/>
        <end position="1606"/>
    </location>
</feature>
<evidence type="ECO:0000256" key="1">
    <source>
        <dbReference type="ARBA" id="ARBA00023002"/>
    </source>
</evidence>
<gene>
    <name evidence="7" type="ORF">RVIR1_11810</name>
</gene>
<dbReference type="Pfam" id="PF21078">
    <property type="entry name" value="GDH_HM3"/>
    <property type="match status" value="1"/>
</dbReference>
<feature type="domain" description="NAD-glutamate dehydrogenase ACT2" evidence="5">
    <location>
        <begin position="407"/>
        <end position="495"/>
    </location>
</feature>
<reference evidence="7 8" key="1">
    <citation type="submission" date="2017-03" db="EMBL/GenBank/DDBJ databases">
        <title>The genome sequence of Candidatus Rickettsiella viridis.</title>
        <authorList>
            <person name="Nikoh N."/>
            <person name="Tsuchida T."/>
            <person name="Yamaguchi K."/>
            <person name="Maeda T."/>
            <person name="Shigenobu S."/>
            <person name="Fukatsu T."/>
        </authorList>
    </citation>
    <scope>NUCLEOTIDE SEQUENCE [LARGE SCALE GENOMIC DNA]</scope>
    <source>
        <strain evidence="7 8">Ap-RA04</strain>
    </source>
</reference>
<dbReference type="InterPro" id="IPR046346">
    <property type="entry name" value="Aminoacid_DH-like_N_sf"/>
</dbReference>
<dbReference type="InterPro" id="IPR028971">
    <property type="entry name" value="NAD-GDH_cat"/>
</dbReference>
<dbReference type="EMBL" id="AP018005">
    <property type="protein sequence ID" value="BBB15643.1"/>
    <property type="molecule type" value="Genomic_DNA"/>
</dbReference>
<name>A0A2Z5UX81_9COXI</name>
<feature type="domain" description="NAD-glutamate dehydrogenase N-terminal ACT1" evidence="4">
    <location>
        <begin position="35"/>
        <end position="179"/>
    </location>
</feature>